<protein>
    <recommendedName>
        <fullName evidence="1">Beta-lactamase-related domain-containing protein</fullName>
    </recommendedName>
</protein>
<organism evidence="2 3">
    <name type="scientific">Steinernema carpocapsae</name>
    <name type="common">Entomopathogenic nematode</name>
    <dbReference type="NCBI Taxonomy" id="34508"/>
    <lineage>
        <taxon>Eukaryota</taxon>
        <taxon>Metazoa</taxon>
        <taxon>Ecdysozoa</taxon>
        <taxon>Nematoda</taxon>
        <taxon>Chromadorea</taxon>
        <taxon>Rhabditida</taxon>
        <taxon>Tylenchina</taxon>
        <taxon>Panagrolaimomorpha</taxon>
        <taxon>Strongyloidoidea</taxon>
        <taxon>Steinernematidae</taxon>
        <taxon>Steinernema</taxon>
    </lineage>
</organism>
<evidence type="ECO:0000259" key="1">
    <source>
        <dbReference type="Pfam" id="PF00144"/>
    </source>
</evidence>
<dbReference type="PANTHER" id="PTHR43319">
    <property type="entry name" value="BETA-LACTAMASE-RELATED"/>
    <property type="match status" value="1"/>
</dbReference>
<evidence type="ECO:0000313" key="2">
    <source>
        <dbReference type="EMBL" id="TMS34593.1"/>
    </source>
</evidence>
<dbReference type="InterPro" id="IPR012338">
    <property type="entry name" value="Beta-lactam/transpept-like"/>
</dbReference>
<dbReference type="InterPro" id="IPR052907">
    <property type="entry name" value="Beta-lactamase/esterase"/>
</dbReference>
<dbReference type="EMBL" id="AZBU02000001">
    <property type="protein sequence ID" value="TMS34593.1"/>
    <property type="molecule type" value="Genomic_DNA"/>
</dbReference>
<accession>A0A4V6I7L2</accession>
<dbReference type="SUPFAM" id="SSF56601">
    <property type="entry name" value="beta-lactamase/transpeptidase-like"/>
    <property type="match status" value="1"/>
</dbReference>
<dbReference type="Pfam" id="PF00144">
    <property type="entry name" value="Beta-lactamase"/>
    <property type="match status" value="1"/>
</dbReference>
<dbReference type="Proteomes" id="UP000298663">
    <property type="component" value="Chromosome X"/>
</dbReference>
<sequence>MCTLHERGAGQSAVVVPQFQLPLVNREKTKPRRRPKRPVGSAMGRLRWAARSAILVVVAAILLKLASDRLYTKLPVHTDGITTESFKSVQEAFEKNFKDGWERDGAAFAVFYDGKKVIDLWGGYADTMAARKWKKDTTTVTFSTTKAVAAICVAVLVDRGQLSYDDLVVTHWPGFGKHGKDNVTIQMALSHMAGLGYLDTPITEEAAADHEMMRKILEDEPPKWPPGTATGYHIYTYGWIVDQIIRHVDVQKRGIGQFLREEIAEPYGIDFFIGLPKEEQYRVARLTAPTMMDRFGEVYHDYRVIKYFGAMKKLIMDSMLKRAANNPEWLKAVFQITVNNPDYQRLEQAAALGIGNARSLAKLFDLVVRAKIVKPDTLSQLLRPFVNSTDLVMGDRLAKGNGLLYLPLNRAGADFVVGHTGHGCQQVHIDPKNKLAIAYVSNGLKTGLYNLCRTFNRLHNAVYDVIEGRVTRTKKL</sequence>
<dbReference type="OrthoDB" id="5946976at2759"/>
<dbReference type="STRING" id="34508.A0A4V6I7L2"/>
<evidence type="ECO:0000313" key="3">
    <source>
        <dbReference type="Proteomes" id="UP000298663"/>
    </source>
</evidence>
<dbReference type="InterPro" id="IPR001466">
    <property type="entry name" value="Beta-lactam-related"/>
</dbReference>
<keyword evidence="3" id="KW-1185">Reference proteome</keyword>
<reference evidence="2 3" key="1">
    <citation type="journal article" date="2015" name="Genome Biol.">
        <title>Comparative genomics of Steinernema reveals deeply conserved gene regulatory networks.</title>
        <authorList>
            <person name="Dillman A.R."/>
            <person name="Macchietto M."/>
            <person name="Porter C.F."/>
            <person name="Rogers A."/>
            <person name="Williams B."/>
            <person name="Antoshechkin I."/>
            <person name="Lee M.M."/>
            <person name="Goodwin Z."/>
            <person name="Lu X."/>
            <person name="Lewis E.E."/>
            <person name="Goodrich-Blair H."/>
            <person name="Stock S.P."/>
            <person name="Adams B.J."/>
            <person name="Sternberg P.W."/>
            <person name="Mortazavi A."/>
        </authorList>
    </citation>
    <scope>NUCLEOTIDE SEQUENCE [LARGE SCALE GENOMIC DNA]</scope>
    <source>
        <strain evidence="2 3">ALL</strain>
    </source>
</reference>
<comment type="caution">
    <text evidence="2">The sequence shown here is derived from an EMBL/GenBank/DDBJ whole genome shotgun (WGS) entry which is preliminary data.</text>
</comment>
<dbReference type="AlphaFoldDB" id="A0A4V6I7L2"/>
<proteinExistence type="predicted"/>
<name>A0A4V6I7L2_STECR</name>
<reference evidence="2 3" key="2">
    <citation type="journal article" date="2019" name="G3 (Bethesda)">
        <title>Hybrid Assembly of the Genome of the Entomopathogenic Nematode Steinernema carpocapsae Identifies the X-Chromosome.</title>
        <authorList>
            <person name="Serra L."/>
            <person name="Macchietto M."/>
            <person name="Macias-Munoz A."/>
            <person name="McGill C.J."/>
            <person name="Rodriguez I.M."/>
            <person name="Rodriguez B."/>
            <person name="Murad R."/>
            <person name="Mortazavi A."/>
        </authorList>
    </citation>
    <scope>NUCLEOTIDE SEQUENCE [LARGE SCALE GENOMIC DNA]</scope>
    <source>
        <strain evidence="2 3">ALL</strain>
    </source>
</reference>
<dbReference type="PANTHER" id="PTHR43319:SF2">
    <property type="entry name" value="BETA-LACTAMASE-RELATED DOMAIN-CONTAINING PROTEIN"/>
    <property type="match status" value="1"/>
</dbReference>
<dbReference type="EMBL" id="CM016762">
    <property type="protein sequence ID" value="TMS34593.1"/>
    <property type="molecule type" value="Genomic_DNA"/>
</dbReference>
<gene>
    <name evidence="2" type="ORF">L596_002151</name>
</gene>
<feature type="domain" description="Beta-lactamase-related" evidence="1">
    <location>
        <begin position="93"/>
        <end position="448"/>
    </location>
</feature>
<dbReference type="Gene3D" id="3.40.710.10">
    <property type="entry name" value="DD-peptidase/beta-lactamase superfamily"/>
    <property type="match status" value="1"/>
</dbReference>